<organism evidence="1 2">
    <name type="scientific">Ascobolus immersus RN42</name>
    <dbReference type="NCBI Taxonomy" id="1160509"/>
    <lineage>
        <taxon>Eukaryota</taxon>
        <taxon>Fungi</taxon>
        <taxon>Dikarya</taxon>
        <taxon>Ascomycota</taxon>
        <taxon>Pezizomycotina</taxon>
        <taxon>Pezizomycetes</taxon>
        <taxon>Pezizales</taxon>
        <taxon>Ascobolaceae</taxon>
        <taxon>Ascobolus</taxon>
    </lineage>
</organism>
<name>A0A3N4IMJ3_ASCIM</name>
<reference evidence="1 2" key="1">
    <citation type="journal article" date="2018" name="Nat. Ecol. Evol.">
        <title>Pezizomycetes genomes reveal the molecular basis of ectomycorrhizal truffle lifestyle.</title>
        <authorList>
            <person name="Murat C."/>
            <person name="Payen T."/>
            <person name="Noel B."/>
            <person name="Kuo A."/>
            <person name="Morin E."/>
            <person name="Chen J."/>
            <person name="Kohler A."/>
            <person name="Krizsan K."/>
            <person name="Balestrini R."/>
            <person name="Da Silva C."/>
            <person name="Montanini B."/>
            <person name="Hainaut M."/>
            <person name="Levati E."/>
            <person name="Barry K.W."/>
            <person name="Belfiori B."/>
            <person name="Cichocki N."/>
            <person name="Clum A."/>
            <person name="Dockter R.B."/>
            <person name="Fauchery L."/>
            <person name="Guy J."/>
            <person name="Iotti M."/>
            <person name="Le Tacon F."/>
            <person name="Lindquist E.A."/>
            <person name="Lipzen A."/>
            <person name="Malagnac F."/>
            <person name="Mello A."/>
            <person name="Molinier V."/>
            <person name="Miyauchi S."/>
            <person name="Poulain J."/>
            <person name="Riccioni C."/>
            <person name="Rubini A."/>
            <person name="Sitrit Y."/>
            <person name="Splivallo R."/>
            <person name="Traeger S."/>
            <person name="Wang M."/>
            <person name="Zifcakova L."/>
            <person name="Wipf D."/>
            <person name="Zambonelli A."/>
            <person name="Paolocci F."/>
            <person name="Nowrousian M."/>
            <person name="Ottonello S."/>
            <person name="Baldrian P."/>
            <person name="Spatafora J.W."/>
            <person name="Henrissat B."/>
            <person name="Nagy L.G."/>
            <person name="Aury J.M."/>
            <person name="Wincker P."/>
            <person name="Grigoriev I.V."/>
            <person name="Bonfante P."/>
            <person name="Martin F.M."/>
        </authorList>
    </citation>
    <scope>NUCLEOTIDE SEQUENCE [LARGE SCALE GENOMIC DNA]</scope>
    <source>
        <strain evidence="1 2">RN42</strain>
    </source>
</reference>
<sequence>MQYNFDGEYIYPPDFENPYTYFLATQYSDLFEAYSSPVELAASGDTPLSYSDLSEGYSGLVELAASGDTPLSEVVCSGMEPAFYIHIERLTYKEDNQHLSRTTPASFLMGENKLDMWFAGSACEDYRPWSEPPSTALVTLNRSVCAATILGDRVAILRADPREDQITEIWGCVGFSLDSEQHRPVIPGQAESEFASKINWKICQTFPSLFSPDQEPIICRDIPCPPFARWVYLFQDSNLFKDVPVTISSPPDEAYLRRLVGERPMLWAMGALYYVSDGNLNNALPHMFSDKRPDISNPLFYARQYPRPSYIRNDVLVATVYQRTDIVVHPKVTLI</sequence>
<keyword evidence="2" id="KW-1185">Reference proteome</keyword>
<proteinExistence type="predicted"/>
<accession>A0A3N4IMJ3</accession>
<dbReference type="AlphaFoldDB" id="A0A3N4IMJ3"/>
<dbReference type="Proteomes" id="UP000275078">
    <property type="component" value="Unassembled WGS sequence"/>
</dbReference>
<gene>
    <name evidence="1" type="ORF">BJ508DRAFT_410854</name>
</gene>
<evidence type="ECO:0000313" key="1">
    <source>
        <dbReference type="EMBL" id="RPA87345.1"/>
    </source>
</evidence>
<dbReference type="EMBL" id="ML119647">
    <property type="protein sequence ID" value="RPA87345.1"/>
    <property type="molecule type" value="Genomic_DNA"/>
</dbReference>
<evidence type="ECO:0000313" key="2">
    <source>
        <dbReference type="Proteomes" id="UP000275078"/>
    </source>
</evidence>
<protein>
    <submittedName>
        <fullName evidence="1">Uncharacterized protein</fullName>
    </submittedName>
</protein>